<sequence>MKYGIYFAYWTKEWQADYKYYIQKVKKLGFDVLEISCMALRSVYLRDEQLLDLKKCAEDQGIIMTAGYGPTKEQNLCSGDPAVVKRGMDFFKGLLPRLQLMDIKVLGGGLYSYWPLDPAAPMDKEADLERAIKNMKELSKIAEDCDVTLGMEVLNRYEGYMLNTCEQALEFVNAVDSSHVKIMLDTFHMNIEEDNIGAAIRKAGRQLGHLHVGEQNRRVPGKGSLPWAEIGQALREIDYQGAVVMEPFVMSGGTVGSEIKVWRDLVPDAKEEMLDNDAKGAVEFLRHVFEN</sequence>
<dbReference type="EC" id="5.1.3.30" evidence="11"/>
<dbReference type="GO" id="GO:0016857">
    <property type="term" value="F:racemase and epimerase activity, acting on carbohydrates and derivatives"/>
    <property type="evidence" value="ECO:0007669"/>
    <property type="project" value="UniProtKB-ARBA"/>
</dbReference>
<evidence type="ECO:0000256" key="7">
    <source>
        <dbReference type="ARBA" id="ARBA00023235"/>
    </source>
</evidence>
<dbReference type="Proteomes" id="UP000095544">
    <property type="component" value="Unassembled WGS sequence"/>
</dbReference>
<dbReference type="STRING" id="39482.ERS852491_02777"/>
<comment type="function">
    <text evidence="10">Involved in the biosynthesis of D-psicose. Catalyzes the reversible epimerization of D-fructose at the C3 position to yield D-psicose. The enzyme is highly specific for D-psicose and shows very low activity with D-tagatose.</text>
</comment>
<evidence type="ECO:0000256" key="11">
    <source>
        <dbReference type="ARBA" id="ARBA00066360"/>
    </source>
</evidence>
<keyword evidence="7 14" id="KW-0413">Isomerase</keyword>
<evidence type="ECO:0000256" key="2">
    <source>
        <dbReference type="ARBA" id="ARBA00001941"/>
    </source>
</evidence>
<evidence type="ECO:0000259" key="13">
    <source>
        <dbReference type="Pfam" id="PF01261"/>
    </source>
</evidence>
<dbReference type="SUPFAM" id="SSF51658">
    <property type="entry name" value="Xylose isomerase-like"/>
    <property type="match status" value="1"/>
</dbReference>
<evidence type="ECO:0000313" key="15">
    <source>
        <dbReference type="Proteomes" id="UP000095544"/>
    </source>
</evidence>
<comment type="cofactor">
    <cofactor evidence="2">
        <name>Co(2+)</name>
        <dbReference type="ChEBI" id="CHEBI:48828"/>
    </cofactor>
</comment>
<evidence type="ECO:0000256" key="8">
    <source>
        <dbReference type="ARBA" id="ARBA00023285"/>
    </source>
</evidence>
<organism evidence="14 15">
    <name type="scientific">Faecalicatena contorta</name>
    <dbReference type="NCBI Taxonomy" id="39482"/>
    <lineage>
        <taxon>Bacteria</taxon>
        <taxon>Bacillati</taxon>
        <taxon>Bacillota</taxon>
        <taxon>Clostridia</taxon>
        <taxon>Lachnospirales</taxon>
        <taxon>Lachnospiraceae</taxon>
        <taxon>Faecalicatena</taxon>
    </lineage>
</organism>
<gene>
    <name evidence="14" type="ORF">ERS852491_02777</name>
</gene>
<evidence type="ECO:0000256" key="6">
    <source>
        <dbReference type="ARBA" id="ARBA00023211"/>
    </source>
</evidence>
<keyword evidence="6" id="KW-0464">Manganese</keyword>
<dbReference type="Pfam" id="PF01261">
    <property type="entry name" value="AP_endonuc_2"/>
    <property type="match status" value="1"/>
</dbReference>
<evidence type="ECO:0000256" key="3">
    <source>
        <dbReference type="ARBA" id="ARBA00005962"/>
    </source>
</evidence>
<dbReference type="PANTHER" id="PTHR12110:SF41">
    <property type="entry name" value="INOSOSE DEHYDRATASE"/>
    <property type="match status" value="1"/>
</dbReference>
<dbReference type="AlphaFoldDB" id="A0A174GMZ0"/>
<comment type="cofactor">
    <cofactor evidence="1">
        <name>Mn(2+)</name>
        <dbReference type="ChEBI" id="CHEBI:29035"/>
    </cofactor>
</comment>
<evidence type="ECO:0000256" key="12">
    <source>
        <dbReference type="ARBA" id="ARBA00074544"/>
    </source>
</evidence>
<dbReference type="FunFam" id="3.20.20.150:FF:000022">
    <property type="entry name" value="D-psicose 3-epimerase"/>
    <property type="match status" value="1"/>
</dbReference>
<evidence type="ECO:0000256" key="5">
    <source>
        <dbReference type="ARBA" id="ARBA00022723"/>
    </source>
</evidence>
<protein>
    <recommendedName>
        <fullName evidence="12">D-psicose 3-epimerase</fullName>
        <ecNumber evidence="11">5.1.3.30</ecNumber>
    </recommendedName>
</protein>
<dbReference type="InterPro" id="IPR036237">
    <property type="entry name" value="Xyl_isomerase-like_sf"/>
</dbReference>
<dbReference type="InterPro" id="IPR050312">
    <property type="entry name" value="IolE/XylAMocC-like"/>
</dbReference>
<dbReference type="PANTHER" id="PTHR12110">
    <property type="entry name" value="HYDROXYPYRUVATE ISOMERASE"/>
    <property type="match status" value="1"/>
</dbReference>
<dbReference type="GO" id="GO:0050897">
    <property type="term" value="F:cobalt ion binding"/>
    <property type="evidence" value="ECO:0007669"/>
    <property type="project" value="UniProtKB-ARBA"/>
</dbReference>
<evidence type="ECO:0000256" key="10">
    <source>
        <dbReference type="ARBA" id="ARBA00059907"/>
    </source>
</evidence>
<keyword evidence="8" id="KW-0170">Cobalt</keyword>
<evidence type="ECO:0000256" key="4">
    <source>
        <dbReference type="ARBA" id="ARBA00011881"/>
    </source>
</evidence>
<evidence type="ECO:0000313" key="14">
    <source>
        <dbReference type="EMBL" id="CUO62528.1"/>
    </source>
</evidence>
<dbReference type="InterPro" id="IPR013022">
    <property type="entry name" value="Xyl_isomerase-like_TIM-brl"/>
</dbReference>
<dbReference type="EMBL" id="CYZU01000025">
    <property type="protein sequence ID" value="CUO62528.1"/>
    <property type="molecule type" value="Genomic_DNA"/>
</dbReference>
<comment type="similarity">
    <text evidence="3">Belongs to the hyi family.</text>
</comment>
<feature type="domain" description="Xylose isomerase-like TIM barrel" evidence="13">
    <location>
        <begin position="22"/>
        <end position="257"/>
    </location>
</feature>
<evidence type="ECO:0000256" key="9">
    <source>
        <dbReference type="ARBA" id="ARBA00052403"/>
    </source>
</evidence>
<proteinExistence type="inferred from homology"/>
<keyword evidence="5" id="KW-0479">Metal-binding</keyword>
<dbReference type="GO" id="GO:0030145">
    <property type="term" value="F:manganese ion binding"/>
    <property type="evidence" value="ECO:0007669"/>
    <property type="project" value="UniProtKB-ARBA"/>
</dbReference>
<evidence type="ECO:0000256" key="1">
    <source>
        <dbReference type="ARBA" id="ARBA00001936"/>
    </source>
</evidence>
<dbReference type="Gene3D" id="3.20.20.150">
    <property type="entry name" value="Divalent-metal-dependent TIM barrel enzymes"/>
    <property type="match status" value="1"/>
</dbReference>
<comment type="catalytic activity">
    <reaction evidence="9">
        <text>D-allulose = keto-D-fructose</text>
        <dbReference type="Rhea" id="RHEA:42360"/>
        <dbReference type="ChEBI" id="CHEBI:27605"/>
        <dbReference type="ChEBI" id="CHEBI:48095"/>
        <dbReference type="EC" id="5.1.3.30"/>
    </reaction>
</comment>
<comment type="subunit">
    <text evidence="4">Homotetramer.</text>
</comment>
<accession>A0A174GMZ0</accession>
<dbReference type="OrthoDB" id="9786584at2"/>
<dbReference type="RefSeq" id="WP_050640480.1">
    <property type="nucleotide sequence ID" value="NZ_CABKUE010000008.1"/>
</dbReference>
<name>A0A174GMZ0_9FIRM</name>
<reference evidence="14 15" key="1">
    <citation type="submission" date="2015-09" db="EMBL/GenBank/DDBJ databases">
        <authorList>
            <consortium name="Pathogen Informatics"/>
        </authorList>
    </citation>
    <scope>NUCLEOTIDE SEQUENCE [LARGE SCALE GENOMIC DNA]</scope>
    <source>
        <strain evidence="14 15">2789STDY5834876</strain>
    </source>
</reference>